<keyword evidence="5" id="KW-0472">Membrane</keyword>
<keyword evidence="4" id="KW-0812">Transmembrane</keyword>
<keyword evidence="9" id="KW-0675">Receptor</keyword>
<evidence type="ECO:0000259" key="8">
    <source>
        <dbReference type="Pfam" id="PF25183"/>
    </source>
</evidence>
<dbReference type="Gene3D" id="2.40.170.20">
    <property type="entry name" value="TonB-dependent receptor, beta-barrel domain"/>
    <property type="match status" value="1"/>
</dbReference>
<accession>A0ABU9CDN7</accession>
<dbReference type="Proteomes" id="UP001365405">
    <property type="component" value="Unassembled WGS sequence"/>
</dbReference>
<sequence>MKPRHHLALSLLAAAALTVLGLPAQAQLATATLKGQVHTASGATAKGDLLVIALNRDTGATYRTTTRNDGSYTLVGLAPGAYSIRISADNGTVVSEVILLQVGETASLDLALGANQQVTITGTVQRKDVRTSEVGTNVSRKMIEALPQVTRNFLSSADLAPGVRFETDAGGNTRLRGGAQNQDAVNVYIDGMGQKNNILRGGLAGQDTSEGNPFPQSAIAEYKVLTQNYKAELEQVSSAAITAITKSGTNKLQGEAYVNRLGSNTRAYSPVEREAEAGGTPRPSFEQMEYGFNLGGAITPDTLHYFLAYDGKSIDRPKQIVGRNFDKYPGSPGIVAGLAGQRGGFVQRFDEHLLFGKLNANLSDEQRLEFSFKLRQEDSYKLESDIATPRSALNNNNDETRLDLKHEWARGNWLNEARVAYESSRWNPKSDASDPLVRYKYSPSNEIRNIQDLMTDGGSPNAQDRKQSGWTLKNDLTFTGLRGHVVKGGAQWKAMDYTLGGTAFRVDAVDVVVDSTTGLPYYNGNTCTGTNIASNGLSSDQCRITRAIPAVDANFRNNQVGLYLQDDWTLSKQLEVNLGLRWDFEDNMLNNGYVTPADRVAALKGLDGRTVAGITAPAGQTYAQSLAKGGIAIDDFIATGSSRKSYKGALAPRVGASYDLSGDKATVLFGGYGRSYDRTMANHALDELQKNKQTGGEIWLMRNDMKMPYADQFSLGVRQAVRAWNVELTYSDIHAKNQFVWYGGNRDPNGGYGTQSPIDPLWGGPNGFGTLILGDTVGENRAKSVFVKADKPYTLESGWTASVAYTYTDARTTHKEWDDNIFDWTYGRSTHGWNPSKLTERHRVVAAGMTDSLLPWGLQLSGKLTYGSGLPRRVTSCAAGWDKCVYVKADGDRFNQVDMGIAKDVVVGPGRLRLRVDILNLFNTANWGYYDDWGGGPGNPQNAYGGDNANVGKRTGLRGDMRTVKLTLGYAF</sequence>
<comment type="caution">
    <text evidence="9">The sequence shown here is derived from an EMBL/GenBank/DDBJ whole genome shotgun (WGS) entry which is preliminary data.</text>
</comment>
<dbReference type="PANTHER" id="PTHR30069:SF46">
    <property type="entry name" value="OAR PROTEIN"/>
    <property type="match status" value="1"/>
</dbReference>
<feature type="signal peptide" evidence="7">
    <location>
        <begin position="1"/>
        <end position="26"/>
    </location>
</feature>
<dbReference type="SUPFAM" id="SSF49452">
    <property type="entry name" value="Starch-binding domain-like"/>
    <property type="match status" value="1"/>
</dbReference>
<comment type="subcellular location">
    <subcellularLocation>
        <location evidence="1">Cell outer membrane</location>
        <topology evidence="1">Multi-pass membrane protein</topology>
    </subcellularLocation>
</comment>
<dbReference type="Gene3D" id="2.60.40.1120">
    <property type="entry name" value="Carboxypeptidase-like, regulatory domain"/>
    <property type="match status" value="1"/>
</dbReference>
<feature type="domain" description="TonB-dependent transporter Oar-like beta-barrel" evidence="8">
    <location>
        <begin position="350"/>
        <end position="688"/>
    </location>
</feature>
<evidence type="ECO:0000256" key="3">
    <source>
        <dbReference type="ARBA" id="ARBA00022452"/>
    </source>
</evidence>
<dbReference type="RefSeq" id="WP_341409662.1">
    <property type="nucleotide sequence ID" value="NZ_JBBUTH010000003.1"/>
</dbReference>
<dbReference type="InterPro" id="IPR013784">
    <property type="entry name" value="Carb-bd-like_fold"/>
</dbReference>
<evidence type="ECO:0000313" key="10">
    <source>
        <dbReference type="Proteomes" id="UP001365405"/>
    </source>
</evidence>
<evidence type="ECO:0000256" key="4">
    <source>
        <dbReference type="ARBA" id="ARBA00022692"/>
    </source>
</evidence>
<keyword evidence="3" id="KW-1134">Transmembrane beta strand</keyword>
<feature type="domain" description="TonB-dependent transporter Oar-like beta-barrel" evidence="8">
    <location>
        <begin position="244"/>
        <end position="317"/>
    </location>
</feature>
<dbReference type="SUPFAM" id="SSF56935">
    <property type="entry name" value="Porins"/>
    <property type="match status" value="1"/>
</dbReference>
<dbReference type="InterPro" id="IPR057601">
    <property type="entry name" value="Oar-like_b-barrel"/>
</dbReference>
<keyword evidence="7" id="KW-0732">Signal</keyword>
<evidence type="ECO:0000256" key="7">
    <source>
        <dbReference type="SAM" id="SignalP"/>
    </source>
</evidence>
<feature type="chain" id="PRO_5045491850" evidence="7">
    <location>
        <begin position="27"/>
        <end position="972"/>
    </location>
</feature>
<keyword evidence="6" id="KW-0998">Cell outer membrane</keyword>
<dbReference type="Pfam" id="PF13620">
    <property type="entry name" value="CarboxypepD_reg"/>
    <property type="match status" value="1"/>
</dbReference>
<keyword evidence="2" id="KW-0813">Transport</keyword>
<dbReference type="PANTHER" id="PTHR30069">
    <property type="entry name" value="TONB-DEPENDENT OUTER MEMBRANE RECEPTOR"/>
    <property type="match status" value="1"/>
</dbReference>
<evidence type="ECO:0000256" key="2">
    <source>
        <dbReference type="ARBA" id="ARBA00022448"/>
    </source>
</evidence>
<dbReference type="Pfam" id="PF25183">
    <property type="entry name" value="OMP_b-brl_4"/>
    <property type="match status" value="2"/>
</dbReference>
<dbReference type="EMBL" id="JBBUTH010000003">
    <property type="protein sequence ID" value="MEK8049993.1"/>
    <property type="molecule type" value="Genomic_DNA"/>
</dbReference>
<dbReference type="InterPro" id="IPR036942">
    <property type="entry name" value="Beta-barrel_TonB_sf"/>
</dbReference>
<protein>
    <submittedName>
        <fullName evidence="9">TonB-dependent receptor</fullName>
    </submittedName>
</protein>
<proteinExistence type="predicted"/>
<evidence type="ECO:0000256" key="5">
    <source>
        <dbReference type="ARBA" id="ARBA00023136"/>
    </source>
</evidence>
<evidence type="ECO:0000256" key="6">
    <source>
        <dbReference type="ARBA" id="ARBA00023237"/>
    </source>
</evidence>
<dbReference type="InterPro" id="IPR039426">
    <property type="entry name" value="TonB-dep_rcpt-like"/>
</dbReference>
<evidence type="ECO:0000256" key="1">
    <source>
        <dbReference type="ARBA" id="ARBA00004571"/>
    </source>
</evidence>
<organism evidence="9 10">
    <name type="scientific">Pseudaquabacterium inlustre</name>
    <dbReference type="NCBI Taxonomy" id="2984192"/>
    <lineage>
        <taxon>Bacteria</taxon>
        <taxon>Pseudomonadati</taxon>
        <taxon>Pseudomonadota</taxon>
        <taxon>Betaproteobacteria</taxon>
        <taxon>Burkholderiales</taxon>
        <taxon>Sphaerotilaceae</taxon>
        <taxon>Pseudaquabacterium</taxon>
    </lineage>
</organism>
<evidence type="ECO:0000313" key="9">
    <source>
        <dbReference type="EMBL" id="MEK8049993.1"/>
    </source>
</evidence>
<name>A0ABU9CDN7_9BURK</name>
<gene>
    <name evidence="9" type="ORF">AACH10_07070</name>
</gene>
<reference evidence="9 10" key="1">
    <citation type="submission" date="2024-04" db="EMBL/GenBank/DDBJ databases">
        <title>Novel species of the genus Ideonella isolated from streams.</title>
        <authorList>
            <person name="Lu H."/>
        </authorList>
    </citation>
    <scope>NUCLEOTIDE SEQUENCE [LARGE SCALE GENOMIC DNA]</scope>
    <source>
        <strain evidence="9 10">DXS22W</strain>
    </source>
</reference>
<keyword evidence="10" id="KW-1185">Reference proteome</keyword>